<name>I2Q049_9BACT</name>
<dbReference type="EMBL" id="JH600068">
    <property type="protein sequence ID" value="EIG53155.1"/>
    <property type="molecule type" value="Genomic_DNA"/>
</dbReference>
<dbReference type="STRING" id="596152.DesU5LDRAFT_1470"/>
<organism evidence="1">
    <name type="scientific">Desulfovibrio sp. U5L</name>
    <dbReference type="NCBI Taxonomy" id="596152"/>
    <lineage>
        <taxon>Bacteria</taxon>
        <taxon>Pseudomonadati</taxon>
        <taxon>Thermodesulfobacteriota</taxon>
        <taxon>Desulfovibrionia</taxon>
        <taxon>Desulfovibrionales</taxon>
        <taxon>Desulfovibrionaceae</taxon>
        <taxon>Desulfovibrio</taxon>
    </lineage>
</organism>
<accession>I2Q049</accession>
<proteinExistence type="predicted"/>
<dbReference type="HOGENOM" id="CLU_1600090_0_0_7"/>
<sequence length="166" mass="18264">MEGREDREERKKHYRLSSHLLYDVFRIRKLVNPYDAEDATGIPASTWNKYILGETPCPPEAYAALYAAFPSVRPAIYPAMCPKGFSLIQDGEKTPALSEAGACRVMTDVAASLGKVADKIKGALDDDNSFSRGELLEILESAIGAHEVIAALLHGTENAIIERTRR</sequence>
<evidence type="ECO:0000313" key="1">
    <source>
        <dbReference type="EMBL" id="EIG53155.1"/>
    </source>
</evidence>
<protein>
    <submittedName>
        <fullName evidence="1">Uncharacterized protein</fullName>
    </submittedName>
</protein>
<dbReference type="AlphaFoldDB" id="I2Q049"/>
<reference evidence="1" key="1">
    <citation type="submission" date="2011-11" db="EMBL/GenBank/DDBJ databases">
        <title>Improved High-Quality Draft sequence of Desulfovibrio sp. U5L.</title>
        <authorList>
            <consortium name="US DOE Joint Genome Institute"/>
            <person name="Lucas S."/>
            <person name="Han J."/>
            <person name="Lapidus A."/>
            <person name="Cheng J.-F."/>
            <person name="Goodwin L."/>
            <person name="Pitluck S."/>
            <person name="Peters L."/>
            <person name="Ovchinnikova G."/>
            <person name="Held B."/>
            <person name="Detter J.C."/>
            <person name="Han C."/>
            <person name="Tapia R."/>
            <person name="Land M."/>
            <person name="Hauser L."/>
            <person name="Kyrpides N."/>
            <person name="Ivanova N."/>
            <person name="Pagani I."/>
            <person name="Gabster J."/>
            <person name="Walker C."/>
            <person name="Stolyar S."/>
            <person name="Stahl D."/>
            <person name="Arkin A."/>
            <person name="Dehal P."/>
            <person name="Hazen T."/>
            <person name="Woyke T."/>
        </authorList>
    </citation>
    <scope>NUCLEOTIDE SEQUENCE [LARGE SCALE GENOMIC DNA]</scope>
    <source>
        <strain evidence="1">U5L</strain>
    </source>
</reference>
<gene>
    <name evidence="1" type="ORF">DesU5LDRAFT_1470</name>
</gene>